<evidence type="ECO:0000313" key="2">
    <source>
        <dbReference type="Proteomes" id="UP000001889"/>
    </source>
</evidence>
<sequence>MGIHHTEVFLINIPQKNQDYSTDFRVTPNEITIVDIRNLCDDGENTRLNYDHVRGKPRRSGRERIARTM</sequence>
<accession>D2TI19</accession>
<dbReference type="AlphaFoldDB" id="D2TI19"/>
<reference evidence="1 2" key="1">
    <citation type="journal article" date="2010" name="J. Bacteriol.">
        <title>The Citrobacter rodentium genome sequence reveals convergent evolution with human pathogenic Escherichia coli.</title>
        <authorList>
            <person name="Petty N.K."/>
            <person name="Bulgin R."/>
            <person name="Crepin V.F."/>
            <person name="Cerdeno-Tarraga A.M."/>
            <person name="Schroeder G.N."/>
            <person name="Quail M.A."/>
            <person name="Lennard N."/>
            <person name="Corton C."/>
            <person name="Barron A."/>
            <person name="Clark L."/>
            <person name="Toribio A.L."/>
            <person name="Parkhill J."/>
            <person name="Dougan G."/>
            <person name="Frankel G."/>
            <person name="Thomson N.R."/>
        </authorList>
    </citation>
    <scope>NUCLEOTIDE SEQUENCE [LARGE SCALE GENOMIC DNA]</scope>
    <source>
        <strain evidence="1 2">ICC168</strain>
    </source>
</reference>
<dbReference type="KEGG" id="cro:ROD_40951"/>
<dbReference type="EMBL" id="FN543502">
    <property type="protein sequence ID" value="CBG90796.1"/>
    <property type="molecule type" value="Genomic_DNA"/>
</dbReference>
<gene>
    <name evidence="1" type="ordered locus">ROD_40951</name>
</gene>
<dbReference type="Proteomes" id="UP000001889">
    <property type="component" value="Chromosome"/>
</dbReference>
<evidence type="ECO:0000313" key="1">
    <source>
        <dbReference type="EMBL" id="CBG90796.1"/>
    </source>
</evidence>
<organism evidence="1 2">
    <name type="scientific">Citrobacter rodentium (strain ICC168)</name>
    <name type="common">Citrobacter freundii biotype 4280</name>
    <dbReference type="NCBI Taxonomy" id="637910"/>
    <lineage>
        <taxon>Bacteria</taxon>
        <taxon>Pseudomonadati</taxon>
        <taxon>Pseudomonadota</taxon>
        <taxon>Gammaproteobacteria</taxon>
        <taxon>Enterobacterales</taxon>
        <taxon>Enterobacteriaceae</taxon>
        <taxon>Citrobacter</taxon>
    </lineage>
</organism>
<dbReference type="HOGENOM" id="CLU_2768365_0_0_6"/>
<proteinExistence type="predicted"/>
<name>D2TI19_CITRI</name>
<protein>
    <submittedName>
        <fullName evidence="1">Uncharacterized protein</fullName>
    </submittedName>
</protein>
<keyword evidence="2" id="KW-1185">Reference proteome</keyword>